<organism evidence="8">
    <name type="scientific">Streptomyces sp. NBC_00148</name>
    <dbReference type="NCBI Taxonomy" id="2903626"/>
    <lineage>
        <taxon>Bacteria</taxon>
        <taxon>Bacillati</taxon>
        <taxon>Actinomycetota</taxon>
        <taxon>Actinomycetes</taxon>
        <taxon>Kitasatosporales</taxon>
        <taxon>Streptomycetaceae</taxon>
        <taxon>Streptomyces</taxon>
    </lineage>
</organism>
<evidence type="ECO:0000256" key="7">
    <source>
        <dbReference type="SAM" id="Phobius"/>
    </source>
</evidence>
<dbReference type="AlphaFoldDB" id="A0AAU1LSS1"/>
<evidence type="ECO:0000256" key="3">
    <source>
        <dbReference type="ARBA" id="ARBA00022692"/>
    </source>
</evidence>
<keyword evidence="3 7" id="KW-0812">Transmembrane</keyword>
<evidence type="ECO:0000256" key="5">
    <source>
        <dbReference type="ARBA" id="ARBA00023136"/>
    </source>
</evidence>
<evidence type="ECO:0000256" key="6">
    <source>
        <dbReference type="SAM" id="MobiDB-lite"/>
    </source>
</evidence>
<name>A0AAU1LSS1_9ACTN</name>
<evidence type="ECO:0000256" key="2">
    <source>
        <dbReference type="ARBA" id="ARBA00022475"/>
    </source>
</evidence>
<gene>
    <name evidence="8" type="ORF">OG222_15750</name>
</gene>
<protein>
    <submittedName>
        <fullName evidence="8">Aromatic acid exporter family protein</fullName>
    </submittedName>
</protein>
<dbReference type="Pfam" id="PF06081">
    <property type="entry name" value="ArAE_1"/>
    <property type="match status" value="1"/>
</dbReference>
<evidence type="ECO:0000256" key="4">
    <source>
        <dbReference type="ARBA" id="ARBA00022989"/>
    </source>
</evidence>
<reference evidence="8" key="1">
    <citation type="submission" date="2022-10" db="EMBL/GenBank/DDBJ databases">
        <title>The complete genomes of actinobacterial strains from the NBC collection.</title>
        <authorList>
            <person name="Joergensen T.S."/>
            <person name="Alvarez Arevalo M."/>
            <person name="Sterndorff E.B."/>
            <person name="Faurdal D."/>
            <person name="Vuksanovic O."/>
            <person name="Mourched A.-S."/>
            <person name="Charusanti P."/>
            <person name="Shaw S."/>
            <person name="Blin K."/>
            <person name="Weber T."/>
        </authorList>
    </citation>
    <scope>NUCLEOTIDE SEQUENCE</scope>
    <source>
        <strain evidence="8">NBC_00148</strain>
    </source>
</reference>
<dbReference type="InterPro" id="IPR010343">
    <property type="entry name" value="ArAE_1"/>
</dbReference>
<dbReference type="GO" id="GO:0016020">
    <property type="term" value="C:membrane"/>
    <property type="evidence" value="ECO:0007669"/>
    <property type="project" value="UniProtKB-SubCell"/>
</dbReference>
<keyword evidence="2" id="KW-1003">Cell membrane</keyword>
<evidence type="ECO:0000256" key="1">
    <source>
        <dbReference type="ARBA" id="ARBA00004651"/>
    </source>
</evidence>
<feature type="transmembrane region" description="Helical" evidence="7">
    <location>
        <begin position="163"/>
        <end position="185"/>
    </location>
</feature>
<proteinExistence type="predicted"/>
<feature type="region of interest" description="Disordered" evidence="6">
    <location>
        <begin position="398"/>
        <end position="417"/>
    </location>
</feature>
<sequence length="417" mass="45567">MSGGTTTADQTDQGRFALMARWWRRALAYDGDERDTLRIIGKSTLAATLAWLVSYVALDARSPAFAPFSAVLIMQVTVYRSVVQSLRYVGAVVAGVAVQAALGFLAGPDLLTFVLVAVIALAIGRWQVLGAQGPQVATAAFFAFSTYTSASADSQRLRALGEIVLLVLIGCAIGIAVNVLVAPPLRYRGAEYGIRSLAHTLKDLLADMYPVLAEGVPDQDTTGRWRTRAARTGGMIGQAWWGLETSKESLHLNPRRLLRRYRGHPGFQGYESVLGALERTLYQVAALTRGLDRSREEEGEDEALGPFLRRYAAFLEAAGEVAEVLTTLDETTLLPQAKRLERLTDDAEARRDDVVQETRERSLSLADPSMPYGILVTEATRLLEEFRYTSRVLLEVAQDAERSSGERKQRGRSAGSG</sequence>
<feature type="transmembrane region" description="Helical" evidence="7">
    <location>
        <begin position="88"/>
        <end position="105"/>
    </location>
</feature>
<keyword evidence="5 7" id="KW-0472">Membrane</keyword>
<comment type="subcellular location">
    <subcellularLocation>
        <location evidence="1">Cell membrane</location>
        <topology evidence="1">Multi-pass membrane protein</topology>
    </subcellularLocation>
</comment>
<feature type="transmembrane region" description="Helical" evidence="7">
    <location>
        <begin position="110"/>
        <end position="128"/>
    </location>
</feature>
<evidence type="ECO:0000313" key="8">
    <source>
        <dbReference type="EMBL" id="WTQ74464.1"/>
    </source>
</evidence>
<dbReference type="EMBL" id="CP108169">
    <property type="protein sequence ID" value="WTQ74464.1"/>
    <property type="molecule type" value="Genomic_DNA"/>
</dbReference>
<keyword evidence="4 7" id="KW-1133">Transmembrane helix</keyword>
<accession>A0AAU1LSS1</accession>
<feature type="compositionally biased region" description="Basic and acidic residues" evidence="6">
    <location>
        <begin position="399"/>
        <end position="408"/>
    </location>
</feature>